<dbReference type="Gene3D" id="3.40.1360.10">
    <property type="match status" value="1"/>
</dbReference>
<keyword evidence="1" id="KW-0067">ATP-binding</keyword>
<dbReference type="PANTHER" id="PTHR12873:SF0">
    <property type="entry name" value="TWINKLE MTDNA HELICASE"/>
    <property type="match status" value="1"/>
</dbReference>
<keyword evidence="1" id="KW-0547">Nucleotide-binding</keyword>
<dbReference type="InterPro" id="IPR027032">
    <property type="entry name" value="Twinkle-like"/>
</dbReference>
<reference evidence="1 2" key="1">
    <citation type="submission" date="2015-09" db="EMBL/GenBank/DDBJ databases">
        <authorList>
            <consortium name="Pathogen Informatics"/>
        </authorList>
    </citation>
    <scope>NUCLEOTIDE SEQUENCE [LARGE SCALE GENOMIC DNA]</scope>
    <source>
        <strain evidence="1 2">2789STDY5834946</strain>
    </source>
</reference>
<organism evidence="1 2">
    <name type="scientific">Bacteroides caccae</name>
    <dbReference type="NCBI Taxonomy" id="47678"/>
    <lineage>
        <taxon>Bacteria</taxon>
        <taxon>Pseudomonadati</taxon>
        <taxon>Bacteroidota</taxon>
        <taxon>Bacteroidia</taxon>
        <taxon>Bacteroidales</taxon>
        <taxon>Bacteroidaceae</taxon>
        <taxon>Bacteroides</taxon>
    </lineage>
</organism>
<proteinExistence type="predicted"/>
<evidence type="ECO:0000313" key="2">
    <source>
        <dbReference type="Proteomes" id="UP000095725"/>
    </source>
</evidence>
<name>A0A174QU96_9BACE</name>
<dbReference type="Pfam" id="PF13155">
    <property type="entry name" value="Toprim_2"/>
    <property type="match status" value="1"/>
</dbReference>
<dbReference type="GO" id="GO:0003697">
    <property type="term" value="F:single-stranded DNA binding"/>
    <property type="evidence" value="ECO:0007669"/>
    <property type="project" value="InterPro"/>
</dbReference>
<dbReference type="AlphaFoldDB" id="A0A174QU96"/>
<dbReference type="GO" id="GO:0043139">
    <property type="term" value="F:5'-3' DNA helicase activity"/>
    <property type="evidence" value="ECO:0007669"/>
    <property type="project" value="InterPro"/>
</dbReference>
<sequence length="325" mass="36575">MRNFANYQVDIRHRTSGVIKTICNQCLPTRHNKRDRSLRVNIDTGHCHCYHCGADFYVPDDTEEREKAERQAARKRRVAAVVPQHFQRPVFDASKTTLSDATERWLVETRCIPQSVIAELRITEQEEFMPQFGAKERCVCFNYFEGGQLVNTKFRSGKKHFKMVQGAELIPYNIDSLIGQTSCIIHEGELDAASSIAAGFKGVISVPAGANSNLSWLDRFMETHFEDLEEIIIAVDTDSAGIRLRDELVNRLGAERCRVVAYGPDCKDANEHLVKYGLESLRIAIEQAVEVPLEGIFTAADLHGDLRALFDNGFGPGAETRLCKK</sequence>
<dbReference type="SUPFAM" id="SSF56731">
    <property type="entry name" value="DNA primase core"/>
    <property type="match status" value="1"/>
</dbReference>
<gene>
    <name evidence="1" type="ORF">ERS852558_00917</name>
</gene>
<keyword evidence="1" id="KW-0378">Hydrolase</keyword>
<protein>
    <submittedName>
        <fullName evidence="1">DNA primase/helicase</fullName>
    </submittedName>
</protein>
<dbReference type="EMBL" id="CZBL01000002">
    <property type="protein sequence ID" value="CUP74430.1"/>
    <property type="molecule type" value="Genomic_DNA"/>
</dbReference>
<dbReference type="CDD" id="cd01029">
    <property type="entry name" value="TOPRIM_primases"/>
    <property type="match status" value="1"/>
</dbReference>
<dbReference type="InterPro" id="IPR034154">
    <property type="entry name" value="TOPRIM_DnaG/twinkle"/>
</dbReference>
<keyword evidence="1" id="KW-0347">Helicase</keyword>
<evidence type="ECO:0000313" key="1">
    <source>
        <dbReference type="EMBL" id="CUP74430.1"/>
    </source>
</evidence>
<dbReference type="PANTHER" id="PTHR12873">
    <property type="entry name" value="T7-LIKE MITOCHONDRIAL DNA HELICASE"/>
    <property type="match status" value="1"/>
</dbReference>
<dbReference type="Proteomes" id="UP000095725">
    <property type="component" value="Unassembled WGS sequence"/>
</dbReference>
<accession>A0A174QU96</accession>